<evidence type="ECO:0000313" key="2">
    <source>
        <dbReference type="EMBL" id="OAG17388.1"/>
    </source>
</evidence>
<feature type="region of interest" description="Disordered" evidence="1">
    <location>
        <begin position="228"/>
        <end position="258"/>
    </location>
</feature>
<dbReference type="GeneID" id="29116458"/>
<protein>
    <submittedName>
        <fullName evidence="2">Uncharacterized protein</fullName>
    </submittedName>
</protein>
<feature type="compositionally biased region" description="Low complexity" evidence="1">
    <location>
        <begin position="189"/>
        <end position="200"/>
    </location>
</feature>
<organism evidence="2 3">
    <name type="scientific">Alternaria alternata</name>
    <name type="common">Alternaria rot fungus</name>
    <name type="synonym">Torula alternata</name>
    <dbReference type="NCBI Taxonomy" id="5599"/>
    <lineage>
        <taxon>Eukaryota</taxon>
        <taxon>Fungi</taxon>
        <taxon>Dikarya</taxon>
        <taxon>Ascomycota</taxon>
        <taxon>Pezizomycotina</taxon>
        <taxon>Dothideomycetes</taxon>
        <taxon>Pleosporomycetidae</taxon>
        <taxon>Pleosporales</taxon>
        <taxon>Pleosporineae</taxon>
        <taxon>Pleosporaceae</taxon>
        <taxon>Alternaria</taxon>
        <taxon>Alternaria sect. Alternaria</taxon>
        <taxon>Alternaria alternata complex</taxon>
    </lineage>
</organism>
<reference evidence="2 3" key="1">
    <citation type="submission" date="2016-05" db="EMBL/GenBank/DDBJ databases">
        <title>Comparative analysis of secretome profiles of manganese(II)-oxidizing ascomycete fungi.</title>
        <authorList>
            <consortium name="DOE Joint Genome Institute"/>
            <person name="Zeiner C.A."/>
            <person name="Purvine S.O."/>
            <person name="Zink E.M."/>
            <person name="Wu S."/>
            <person name="Pasa-Tolic L."/>
            <person name="Chaput D.L."/>
            <person name="Haridas S."/>
            <person name="Grigoriev I.V."/>
            <person name="Santelli C.M."/>
            <person name="Hansel C.M."/>
        </authorList>
    </citation>
    <scope>NUCLEOTIDE SEQUENCE [LARGE SCALE GENOMIC DNA]</scope>
    <source>
        <strain evidence="2 3">SRC1lrK2f</strain>
    </source>
</reference>
<proteinExistence type="predicted"/>
<accession>A0A177DCV2</accession>
<evidence type="ECO:0000256" key="1">
    <source>
        <dbReference type="SAM" id="MobiDB-lite"/>
    </source>
</evidence>
<feature type="region of interest" description="Disordered" evidence="1">
    <location>
        <begin position="1"/>
        <end position="55"/>
    </location>
</feature>
<dbReference type="KEGG" id="aalt:CC77DRAFT_249931"/>
<gene>
    <name evidence="2" type="ORF">CC77DRAFT_249931</name>
</gene>
<dbReference type="Proteomes" id="UP000077248">
    <property type="component" value="Unassembled WGS sequence"/>
</dbReference>
<feature type="region of interest" description="Disordered" evidence="1">
    <location>
        <begin position="162"/>
        <end position="209"/>
    </location>
</feature>
<dbReference type="RefSeq" id="XP_018382809.1">
    <property type="nucleotide sequence ID" value="XM_018530864.1"/>
</dbReference>
<dbReference type="AlphaFoldDB" id="A0A177DCV2"/>
<feature type="compositionally biased region" description="Polar residues" evidence="1">
    <location>
        <begin position="21"/>
        <end position="33"/>
    </location>
</feature>
<evidence type="ECO:0000313" key="3">
    <source>
        <dbReference type="Proteomes" id="UP000077248"/>
    </source>
</evidence>
<dbReference type="OMA" id="THVEGPP"/>
<sequence length="258" mass="27974">MRQIVNSPHIHSDRAAMIASESDSPTASHQQSAPDAPTSEEPSAKFTPLASEEAAARKARMNADLIDAFKTPCPPGTTPYVTGIGLYTHVEGPPRAPLYHGEKPQPQQEFFPVRIPKHSGSRISQLDELVGKLWEQLEKAVEEEEEIVGKTELGLKELKKRYGGLDPPKNSRPPVQYIQQQHDGLQKDTAAQGGTTAGAGNMNPPPYGRIQSLAGGVASLAVRDEDVSMGGAEVERGRPQTTHSTTAFYGPDPRRQNR</sequence>
<dbReference type="VEuPathDB" id="FungiDB:CC77DRAFT_249931"/>
<keyword evidence="3" id="KW-1185">Reference proteome</keyword>
<name>A0A177DCV2_ALTAL</name>
<dbReference type="EMBL" id="KV441486">
    <property type="protein sequence ID" value="OAG17388.1"/>
    <property type="molecule type" value="Genomic_DNA"/>
</dbReference>